<dbReference type="KEGG" id="mfu:LILAB_07410"/>
<accession>F8CBJ0</accession>
<dbReference type="Proteomes" id="UP000000488">
    <property type="component" value="Chromosome"/>
</dbReference>
<proteinExistence type="predicted"/>
<dbReference type="AlphaFoldDB" id="F8CBJ0"/>
<sequence length="58" mass="6007">MTNSALPFVFPEATPPPAVPASSPVLVLKFESFRHAGLPSTDTVLLPCAVSAERATLG</sequence>
<organism evidence="1">
    <name type="scientific">Myxococcus fulvus (strain ATCC BAA-855 / HW-1)</name>
    <dbReference type="NCBI Taxonomy" id="483219"/>
    <lineage>
        <taxon>Bacteria</taxon>
        <taxon>Pseudomonadati</taxon>
        <taxon>Myxococcota</taxon>
        <taxon>Myxococcia</taxon>
        <taxon>Myxococcales</taxon>
        <taxon>Cystobacterineae</taxon>
        <taxon>Myxococcaceae</taxon>
        <taxon>Myxococcus</taxon>
    </lineage>
</organism>
<evidence type="ECO:0000313" key="1">
    <source>
        <dbReference type="EMBL" id="AEI63397.1"/>
    </source>
</evidence>
<dbReference type="HOGENOM" id="CLU_2974651_0_0_7"/>
<dbReference type="EMBL" id="CP002830">
    <property type="protein sequence ID" value="AEI63397.1"/>
    <property type="molecule type" value="Genomic_DNA"/>
</dbReference>
<name>F8CBJ0_MYXFH</name>
<gene>
    <name evidence="1" type="ordered locus">LILAB_07410</name>
</gene>
<reference evidence="1" key="1">
    <citation type="journal article" date="2011" name="J. Bacteriol.">
        <title>Genome sequence of the halotolerant marine bacterium Myxococcus fulvus HW-1.</title>
        <authorList>
            <person name="Li Z.F."/>
            <person name="Li X."/>
            <person name="Liu H."/>
            <person name="Liu X."/>
            <person name="Han K."/>
            <person name="Wu Z.H."/>
            <person name="Hu W."/>
            <person name="Li F.F."/>
            <person name="Li Y.Z."/>
        </authorList>
    </citation>
    <scope>NUCLEOTIDE SEQUENCE [LARGE SCALE GENOMIC DNA]</scope>
    <source>
        <strain evidence="1">HW-1</strain>
    </source>
</reference>
<dbReference type="STRING" id="483219.LILAB_07410"/>
<protein>
    <submittedName>
        <fullName evidence="1">Uncharacterized protein</fullName>
    </submittedName>
</protein>